<dbReference type="GO" id="GO:0140359">
    <property type="term" value="F:ABC-type transporter activity"/>
    <property type="evidence" value="ECO:0007669"/>
    <property type="project" value="InterPro"/>
</dbReference>
<evidence type="ECO:0000256" key="1">
    <source>
        <dbReference type="ARBA" id="ARBA00004141"/>
    </source>
</evidence>
<reference evidence="7" key="1">
    <citation type="submission" date="2017-04" db="EMBL/GenBank/DDBJ databases">
        <title>Complete Genome Sequences of Twelve Strains of a Stable Defined Moderately Diverse Mouse Microbiota 2 (sDMDMm2).</title>
        <authorList>
            <person name="Uchimura Y."/>
            <person name="Wyss M."/>
            <person name="Brugiroux S."/>
            <person name="Limenitakis J.P."/>
            <person name="Stecher B."/>
            <person name="McCoy K.D."/>
            <person name="Macpherson A.J."/>
        </authorList>
    </citation>
    <scope>NUCLEOTIDE SEQUENCE</scope>
    <source>
        <strain evidence="7">YL58</strain>
    </source>
</reference>
<feature type="transmembrane region" description="Helical" evidence="5">
    <location>
        <begin position="222"/>
        <end position="241"/>
    </location>
</feature>
<dbReference type="AlphaFoldDB" id="A0A1C7I836"/>
<comment type="subcellular location">
    <subcellularLocation>
        <location evidence="1">Membrane</location>
        <topology evidence="1">Multi-pass membrane protein</topology>
    </subcellularLocation>
</comment>
<keyword evidence="3 5" id="KW-1133">Transmembrane helix</keyword>
<dbReference type="RefSeq" id="WP_065541221.1">
    <property type="nucleotide sequence ID" value="NZ_CP053228.1"/>
</dbReference>
<keyword evidence="8" id="KW-1185">Reference proteome</keyword>
<dbReference type="EMBL" id="CP015405">
    <property type="protein sequence ID" value="ANU75003.1"/>
    <property type="molecule type" value="Genomic_DNA"/>
</dbReference>
<dbReference type="InterPro" id="IPR013525">
    <property type="entry name" value="ABC2_TM"/>
</dbReference>
<gene>
    <name evidence="7" type="ORF">A4V09_04035</name>
</gene>
<evidence type="ECO:0000256" key="3">
    <source>
        <dbReference type="ARBA" id="ARBA00022989"/>
    </source>
</evidence>
<dbReference type="KEGG" id="byl:A4V09_04035"/>
<evidence type="ECO:0000256" key="2">
    <source>
        <dbReference type="ARBA" id="ARBA00022692"/>
    </source>
</evidence>
<dbReference type="OrthoDB" id="1757140at2"/>
<evidence type="ECO:0000313" key="8">
    <source>
        <dbReference type="Proteomes" id="UP000092574"/>
    </source>
</evidence>
<evidence type="ECO:0000313" key="7">
    <source>
        <dbReference type="EMBL" id="ANU75003.1"/>
    </source>
</evidence>
<sequence length="333" mass="36617">MLGIKFQLKNIRRDKMCILTFLLPILAGSAINLLSGIGFTSVSETAFAAVKGNLRPDTASWLQSIGRVETFENMGDLRIAVNEPSTQLIGVIQKGKDITAILSGDELEVNTVIGNTLPQLYKERIKLSSYERDIQPGKSNDSLKSLLTAITLVTALFMGCTFNAMNMISEKEEGIGFVNEVIPMTKMNYMVQKISLGYMGAVLSAVLTVLICTHIQSNMMLPLVLIIILSAFLAALVGLFIGHFSDGLMSGIVCIKIIMILFLAPPVLFYLILSKNSVLYTLTYLLPSSAAFYGILDLITGSARQIPKYICVLLFHCIVWLTVYLFINHRKSS</sequence>
<feature type="transmembrane region" description="Helical" evidence="5">
    <location>
        <begin position="308"/>
        <end position="327"/>
    </location>
</feature>
<evidence type="ECO:0000256" key="5">
    <source>
        <dbReference type="SAM" id="Phobius"/>
    </source>
</evidence>
<dbReference type="STRING" id="1796616.A4V09_04035"/>
<evidence type="ECO:0000259" key="6">
    <source>
        <dbReference type="Pfam" id="PF12698"/>
    </source>
</evidence>
<feature type="transmembrane region" description="Helical" evidence="5">
    <location>
        <begin position="146"/>
        <end position="165"/>
    </location>
</feature>
<organism evidence="7 8">
    <name type="scientific">Blautia pseudococcoides</name>
    <dbReference type="NCBI Taxonomy" id="1796616"/>
    <lineage>
        <taxon>Bacteria</taxon>
        <taxon>Bacillati</taxon>
        <taxon>Bacillota</taxon>
        <taxon>Clostridia</taxon>
        <taxon>Lachnospirales</taxon>
        <taxon>Lachnospiraceae</taxon>
        <taxon>Blautia</taxon>
    </lineage>
</organism>
<feature type="transmembrane region" description="Helical" evidence="5">
    <location>
        <begin position="278"/>
        <end position="296"/>
    </location>
</feature>
<proteinExistence type="predicted"/>
<feature type="transmembrane region" description="Helical" evidence="5">
    <location>
        <begin position="253"/>
        <end position="272"/>
    </location>
</feature>
<name>A0A1C7I836_9FIRM</name>
<feature type="transmembrane region" description="Helical" evidence="5">
    <location>
        <begin position="196"/>
        <end position="216"/>
    </location>
</feature>
<dbReference type="Proteomes" id="UP000092574">
    <property type="component" value="Chromosome"/>
</dbReference>
<dbReference type="Pfam" id="PF12698">
    <property type="entry name" value="ABC2_membrane_3"/>
    <property type="match status" value="1"/>
</dbReference>
<accession>A0A1C7I836</accession>
<evidence type="ECO:0000256" key="4">
    <source>
        <dbReference type="ARBA" id="ARBA00023136"/>
    </source>
</evidence>
<keyword evidence="2 5" id="KW-0812">Transmembrane</keyword>
<feature type="domain" description="ABC-2 type transporter transmembrane" evidence="6">
    <location>
        <begin position="16"/>
        <end position="323"/>
    </location>
</feature>
<dbReference type="GO" id="GO:0016020">
    <property type="term" value="C:membrane"/>
    <property type="evidence" value="ECO:0007669"/>
    <property type="project" value="UniProtKB-SubCell"/>
</dbReference>
<protein>
    <submittedName>
        <fullName evidence="7">ABC transporter permease</fullName>
    </submittedName>
</protein>
<keyword evidence="4 5" id="KW-0472">Membrane</keyword>